<dbReference type="Pfam" id="PF00614">
    <property type="entry name" value="PLDc"/>
    <property type="match status" value="1"/>
</dbReference>
<evidence type="ECO:0000313" key="12">
    <source>
        <dbReference type="Proteomes" id="UP000837857"/>
    </source>
</evidence>
<dbReference type="Proteomes" id="UP000837857">
    <property type="component" value="Chromosome 3"/>
</dbReference>
<feature type="non-terminal residue" evidence="11">
    <location>
        <position position="1"/>
    </location>
</feature>
<organism evidence="11 12">
    <name type="scientific">Iphiclides podalirius</name>
    <name type="common">scarce swallowtail</name>
    <dbReference type="NCBI Taxonomy" id="110791"/>
    <lineage>
        <taxon>Eukaryota</taxon>
        <taxon>Metazoa</taxon>
        <taxon>Ecdysozoa</taxon>
        <taxon>Arthropoda</taxon>
        <taxon>Hexapoda</taxon>
        <taxon>Insecta</taxon>
        <taxon>Pterygota</taxon>
        <taxon>Neoptera</taxon>
        <taxon>Endopterygota</taxon>
        <taxon>Lepidoptera</taxon>
        <taxon>Glossata</taxon>
        <taxon>Ditrysia</taxon>
        <taxon>Papilionoidea</taxon>
        <taxon>Papilionidae</taxon>
        <taxon>Papilioninae</taxon>
        <taxon>Iphiclides</taxon>
    </lineage>
</organism>
<proteinExistence type="inferred from homology"/>
<evidence type="ECO:0000256" key="3">
    <source>
        <dbReference type="ARBA" id="ARBA00012027"/>
    </source>
</evidence>
<dbReference type="InterPro" id="IPR001683">
    <property type="entry name" value="PX_dom"/>
</dbReference>
<dbReference type="EC" id="3.1.4.4" evidence="3"/>
<evidence type="ECO:0000256" key="5">
    <source>
        <dbReference type="ARBA" id="ARBA00022801"/>
    </source>
</evidence>
<dbReference type="PIRSF" id="PIRSF009376">
    <property type="entry name" value="Phospholipase_D_euk"/>
    <property type="match status" value="1"/>
</dbReference>
<dbReference type="SUPFAM" id="SSF50729">
    <property type="entry name" value="PH domain-like"/>
    <property type="match status" value="1"/>
</dbReference>
<dbReference type="CDD" id="cd09138">
    <property type="entry name" value="PLDc_vPLD1_2_yPLD_like_1"/>
    <property type="match status" value="1"/>
</dbReference>
<dbReference type="PROSITE" id="PS50035">
    <property type="entry name" value="PLD"/>
    <property type="match status" value="2"/>
</dbReference>
<keyword evidence="4" id="KW-0677">Repeat</keyword>
<dbReference type="InterPro" id="IPR025202">
    <property type="entry name" value="PLD-like_dom"/>
</dbReference>
<keyword evidence="5" id="KW-0378">Hydrolase</keyword>
<dbReference type="CDD" id="cd06895">
    <property type="entry name" value="PX_PLD"/>
    <property type="match status" value="1"/>
</dbReference>
<evidence type="ECO:0000256" key="4">
    <source>
        <dbReference type="ARBA" id="ARBA00022737"/>
    </source>
</evidence>
<feature type="compositionally biased region" description="Basic residues" evidence="8">
    <location>
        <begin position="202"/>
        <end position="216"/>
    </location>
</feature>
<evidence type="ECO:0000256" key="1">
    <source>
        <dbReference type="ARBA" id="ARBA00000798"/>
    </source>
</evidence>
<evidence type="ECO:0000256" key="8">
    <source>
        <dbReference type="SAM" id="MobiDB-lite"/>
    </source>
</evidence>
<dbReference type="Gene3D" id="3.30.1520.10">
    <property type="entry name" value="Phox-like domain"/>
    <property type="match status" value="1"/>
</dbReference>
<dbReference type="CDD" id="cd09141">
    <property type="entry name" value="PLDc_vPLD1_2_yPLD_like_2"/>
    <property type="match status" value="1"/>
</dbReference>
<evidence type="ECO:0000313" key="11">
    <source>
        <dbReference type="EMBL" id="CAH2063773.1"/>
    </source>
</evidence>
<feature type="domain" description="PX" evidence="10">
    <location>
        <begin position="108"/>
        <end position="269"/>
    </location>
</feature>
<dbReference type="PROSITE" id="PS50195">
    <property type="entry name" value="PX"/>
    <property type="match status" value="1"/>
</dbReference>
<evidence type="ECO:0000256" key="7">
    <source>
        <dbReference type="ARBA" id="ARBA00023098"/>
    </source>
</evidence>
<name>A0ABN8IQH7_9NEOP</name>
<reference evidence="11" key="1">
    <citation type="submission" date="2022-03" db="EMBL/GenBank/DDBJ databases">
        <authorList>
            <person name="Martin H S."/>
        </authorList>
    </citation>
    <scope>NUCLEOTIDE SEQUENCE</scope>
</reference>
<dbReference type="InterPro" id="IPR036871">
    <property type="entry name" value="PX_dom_sf"/>
</dbReference>
<dbReference type="PANTHER" id="PTHR18896">
    <property type="entry name" value="PHOSPHOLIPASE D"/>
    <property type="match status" value="1"/>
</dbReference>
<comment type="similarity">
    <text evidence="2">Belongs to the phospholipase D family.</text>
</comment>
<dbReference type="SUPFAM" id="SSF56024">
    <property type="entry name" value="Phospholipase D/nuclease"/>
    <property type="match status" value="3"/>
</dbReference>
<evidence type="ECO:0000259" key="10">
    <source>
        <dbReference type="PROSITE" id="PS50195"/>
    </source>
</evidence>
<evidence type="ECO:0000256" key="2">
    <source>
        <dbReference type="ARBA" id="ARBA00008664"/>
    </source>
</evidence>
<feature type="region of interest" description="Disordered" evidence="8">
    <location>
        <begin position="1281"/>
        <end position="1318"/>
    </location>
</feature>
<dbReference type="EMBL" id="OW152815">
    <property type="protein sequence ID" value="CAH2063773.1"/>
    <property type="molecule type" value="Genomic_DNA"/>
</dbReference>
<dbReference type="Gene3D" id="3.30.870.10">
    <property type="entry name" value="Endonuclease Chain A"/>
    <property type="match status" value="3"/>
</dbReference>
<dbReference type="Pfam" id="PF13091">
    <property type="entry name" value="PLDc_2"/>
    <property type="match status" value="1"/>
</dbReference>
<dbReference type="InterPro" id="IPR015679">
    <property type="entry name" value="PLipase_D_fam"/>
</dbReference>
<dbReference type="InterPro" id="IPR001736">
    <property type="entry name" value="PLipase_D/transphosphatidylase"/>
</dbReference>
<feature type="domain" description="PLD phosphodiesterase" evidence="9">
    <location>
        <begin position="1024"/>
        <end position="1051"/>
    </location>
</feature>
<dbReference type="SMART" id="SM00312">
    <property type="entry name" value="PX"/>
    <property type="match status" value="1"/>
</dbReference>
<keyword evidence="6" id="KW-0442">Lipid degradation</keyword>
<dbReference type="Pfam" id="PF00787">
    <property type="entry name" value="PX"/>
    <property type="match status" value="1"/>
</dbReference>
<dbReference type="SUPFAM" id="SSF64268">
    <property type="entry name" value="PX domain"/>
    <property type="match status" value="2"/>
</dbReference>
<keyword evidence="12" id="KW-1185">Reference proteome</keyword>
<sequence length="1390" mass="156413">MYSTAPLPDEEQYSYTNYAMETPTPTTPGDCIPGIFQQLDSLATCVDSDFDESLAVPESLSVIDADKTGNREETDASAPQASVPFKAIHNPPIKFNSVHRKVFIPAVEIKVRFVENERSVTTHLLNPNLYTILLQHGDFKWTIKKRYKHILYLHQQLTLYRASLNIPFPTKTHKSRRASFKNTLNTEEKAEKIALEAVPRSNSKRREGRPRKRKGALPRFPKKPEVMITYEGIQLRMKQLEEYLYNLLNISIYRNHHETVKFLEVSTVSFISELGSKGKEGMIQKRTGSTQPGQAGCNCFGLLGNMVCVRCHYCCTGLVCAKWQERWLFVKDTFFGYIRPSDGVIKAVMLFDQGFEVSSGMYSTGLNHGLQILNQSRQMVIKCWTKRKSKEWMTYLKTVANQSARAFTQPNVHQSFAGARAGARVLPLVDGAAYLAAVADAMELAREEIFVADWWLSPELYMKRPALDGDYWRLDCILRRKAAQGVKVFVMLYKEVEMALGINSYYSKYILTRKSENIKVMRHPDHAKAGVLFWAHHEKIVCVDQTVAFVGGIDLCYGRWDDHRHRLTDLGNIAQPKSSIRSKKKTSSSPGGGLRLAGDAPAAALQLARASRDVVLGIDEPLQNGISEPREGEQPETENVPDEGIPVLEPGDKLLIASAKQTEESLETPENQKRNVLNKLTDRGKDIISMIYPPFEEDRNEQKFDDSERKKAEKYALSNSQVMLTDALGVKSHSAQPTPTPTPLAQVVEGRVVAESTRQPRGVEGNSKLWIGKDYTNFIVKDFNNLDLPFVDLVDRHTTPRMPWHDVGVLVQGAAARDVARHFVQRWNAIKLEKYRQNTNYPYLLPKTYNEIKPLQDLEETLNLDIQTASCQVLRSASGWSCGFLDPDTVEQSIHEAYVDAITRAQHYVYIENQFFITLSRTNVTVRNQIGEALFNRVVRAHKAGERFRVFVVMPLLPAFEGEVGAPSGTSLHAVTHWNYQSICRSREAILTRLYEAGVPDPGEYITFHGLRTHSLLDGEPVTELIYVHSKLLIVDDKTVICGSANINDRSMLGKRDSEIAVLIQDEQFDEGTMDGRPFPSGRVAGALRRRLFAEHLGLMEAPPGAPSIEDPCSGAFYRGLWKATSATNTAVYEEVFHSIPTDSVHSFAELKKYQEEHSETLWRSDPALANRKIDLIQGYLVDFPLNFLCNEVLTPRNTSMEARPQRPCRLRLRAQTRDKTLVRSKMADGSPERRAARTQSDDLTFSAADHSHGDIKKCRGQTPDGGRLVLSFYKELETSDSSEESASSGVVASDAAVPGATDSRKSPRTNTVVGDDRKKRCIDRYDSSESSDSETGFGVKERSMWRQKLLRTLTVGQREEGGRNPGCRQAADAININTRRWSTALNMRA</sequence>
<keyword evidence="7" id="KW-0443">Lipid metabolism</keyword>
<feature type="region of interest" description="Disordered" evidence="8">
    <location>
        <begin position="1223"/>
        <end position="1242"/>
    </location>
</feature>
<dbReference type="InterPro" id="IPR016555">
    <property type="entry name" value="PLipase_D_euk"/>
</dbReference>
<evidence type="ECO:0000256" key="6">
    <source>
        <dbReference type="ARBA" id="ARBA00022963"/>
    </source>
</evidence>
<comment type="catalytic activity">
    <reaction evidence="1">
        <text>a 1,2-diacyl-sn-glycero-3-phosphocholine + H2O = a 1,2-diacyl-sn-glycero-3-phosphate + choline + H(+)</text>
        <dbReference type="Rhea" id="RHEA:14445"/>
        <dbReference type="ChEBI" id="CHEBI:15354"/>
        <dbReference type="ChEBI" id="CHEBI:15377"/>
        <dbReference type="ChEBI" id="CHEBI:15378"/>
        <dbReference type="ChEBI" id="CHEBI:57643"/>
        <dbReference type="ChEBI" id="CHEBI:58608"/>
        <dbReference type="EC" id="3.1.4.4"/>
    </reaction>
</comment>
<feature type="compositionally biased region" description="Low complexity" evidence="8">
    <location>
        <begin position="1285"/>
        <end position="1301"/>
    </location>
</feature>
<accession>A0ABN8IQH7</accession>
<feature type="region of interest" description="Disordered" evidence="8">
    <location>
        <begin position="623"/>
        <end position="646"/>
    </location>
</feature>
<dbReference type="CDD" id="cd01254">
    <property type="entry name" value="PH_PLD"/>
    <property type="match status" value="1"/>
</dbReference>
<gene>
    <name evidence="11" type="ORF">IPOD504_LOCUS12669</name>
</gene>
<feature type="region of interest" description="Disordered" evidence="8">
    <location>
        <begin position="199"/>
        <end position="218"/>
    </location>
</feature>
<evidence type="ECO:0000259" key="9">
    <source>
        <dbReference type="PROSITE" id="PS50035"/>
    </source>
</evidence>
<feature type="region of interest" description="Disordered" evidence="8">
    <location>
        <begin position="574"/>
        <end position="595"/>
    </location>
</feature>
<dbReference type="PANTHER" id="PTHR18896:SF76">
    <property type="entry name" value="PHOSPHOLIPASE"/>
    <property type="match status" value="1"/>
</dbReference>
<feature type="domain" description="PLD phosphodiesterase" evidence="9">
    <location>
        <begin position="532"/>
        <end position="559"/>
    </location>
</feature>
<dbReference type="SMART" id="SM00155">
    <property type="entry name" value="PLDc"/>
    <property type="match status" value="2"/>
</dbReference>
<protein>
    <recommendedName>
        <fullName evidence="3">phospholipase D</fullName>
        <ecNumber evidence="3">3.1.4.4</ecNumber>
    </recommendedName>
</protein>